<dbReference type="InterPro" id="IPR013253">
    <property type="entry name" value="Spc7_domain"/>
</dbReference>
<sequence>MPPQGDVTLPATKRARKSLSGLSPSRRAGEKENATVDVSAASLAANRKKSRSKSIGPGGLDALKPANGNRRQSIAAPLPRSILKPTIPILPEIPPHKPKQATSRNEGDSTKVALRTEEEQQAAAREREERERVALEKEIKDRREARRKSLANRRVSFAAEATLHTFHEIEYAQDSTTSTDSTRRASSLAAPSPAPHATQQESNPAEPPSTPPEHVDDVVPDSPADQRELHQKKRRRSSGILPLDENDITMGSTVYDSDSDNGDDIIEDPDEGESDSDAGDGTMMTLDADEVTTASAVSAGSMSIMSSDSTASIDEMLRLATQRAGARSAADEDEEVIPAFIGWGKKAAPGSGMQEDQEIFSSPVRSVVDEDDGMDMEETHAIGGIVRAVDADGTMASEDGMDMSMDMTHALGGIMAQKRAAQREATMCVDQTMDFTRPMGGIQSTADDEVEQQDGEGYEDMSMELTTVMGGVWATGAAKGGKPGARRHTTMRLDDADAEQTVGMDMTVGLGKIITTDKDDEGDGEMDMTAGMDMSPVALGGIIASVTRPADENEQTPQGYRSAEKAPPVNSRQSSPSRPSSPIKNSLKSILNRNPLPDRSPGRSPSRSPERSASNDSGIRKSPGRNSPAKPSIQTAKSPEQPRTPLRSSPSRFIASGSKSPVRSAGQNNKQAPVSPAKQRSPTRSLFQQDPATGTTTPLVALTPQRRRLSGVGADRLGLGSPRVAELLERRTSIGEAAKEFSPGRNLELGRRGVKWDNPRIMEQEIDRQRQQEMDKEDGRKIMEREADERDVTVNLREMIQGLSPKKNPLRGRKSLHVGSAKGLLGKRPSELDDGEEEKDGVKRLKNHHGSPVKSIKLQQPPSKEETTGRLSKSSRSQDSTKQSLEVSTPKSPIKISRTAPSPRRLSHFRDVEDDGAIDLGRGEGIDAEDLDDDDEERISLQDFLNMTSIRFMELTTTKRRHTVAPQAKDNSGSDGKDDMSFERCVVAGACTVPMLELYQHSCRELKKYISEGRDIVREIESETLADNPPLFREYMSASPDFRVLMDNQFKNVKLHARLLSKAMWYEWRMKLQEGLKEGLDKTAEGMAQDEQVLKKKQALIDSTLPALVEKFAELEKEHGLLDEAVRELADCDPDELQAARDELLTATQDIDLKKQQIAELEQDLQQSEEAIGELTTKKQLCLNEIREAERVREECRGWRPDEIMDLRARVEAIEKEHGWTVTGCSDTTISMTYNREIELVFNPTSFAIPNSAASKQPTNIDLWYIAANRERDPVPVTTELEFFLQCIRDQVRALDQPRTSLRHMLDVVGACWLEAKQVSANIRSINCTFPTRVSRTSDTSMVVKATLLLSGLKTKVEVLIDLSGQSASGTVVKPRARVVYGQRFNEERMADFLSKEIGDKVGKGQMWGEVVVELYAKLLSGSNKQ</sequence>
<dbReference type="Pfam" id="PF08317">
    <property type="entry name" value="Spc7"/>
    <property type="match status" value="1"/>
</dbReference>
<feature type="coiled-coil region" evidence="1">
    <location>
        <begin position="1137"/>
        <end position="1178"/>
    </location>
</feature>
<organism evidence="4">
    <name type="scientific">Pyricularia oryzae (strain Y34)</name>
    <name type="common">Rice blast fungus</name>
    <name type="synonym">Magnaporthe oryzae</name>
    <dbReference type="NCBI Taxonomy" id="1143189"/>
    <lineage>
        <taxon>Eukaryota</taxon>
        <taxon>Fungi</taxon>
        <taxon>Dikarya</taxon>
        <taxon>Ascomycota</taxon>
        <taxon>Pezizomycotina</taxon>
        <taxon>Sordariomycetes</taxon>
        <taxon>Sordariomycetidae</taxon>
        <taxon>Magnaporthales</taxon>
        <taxon>Pyriculariaceae</taxon>
        <taxon>Pyricularia</taxon>
    </lineage>
</organism>
<evidence type="ECO:0000256" key="2">
    <source>
        <dbReference type="SAM" id="MobiDB-lite"/>
    </source>
</evidence>
<dbReference type="GO" id="GO:0007094">
    <property type="term" value="P:mitotic spindle assembly checkpoint signaling"/>
    <property type="evidence" value="ECO:0007669"/>
    <property type="project" value="TreeGrafter"/>
</dbReference>
<dbReference type="SMART" id="SM01315">
    <property type="entry name" value="Spc7_N"/>
    <property type="match status" value="1"/>
</dbReference>
<feature type="compositionally biased region" description="Low complexity" evidence="2">
    <location>
        <begin position="567"/>
        <end position="582"/>
    </location>
</feature>
<evidence type="ECO:0000313" key="4">
    <source>
        <dbReference type="EMBL" id="ELQ38336.1"/>
    </source>
</evidence>
<dbReference type="GO" id="GO:0000776">
    <property type="term" value="C:kinetochore"/>
    <property type="evidence" value="ECO:0007669"/>
    <property type="project" value="TreeGrafter"/>
</dbReference>
<feature type="compositionally biased region" description="Basic and acidic residues" evidence="2">
    <location>
        <begin position="105"/>
        <end position="144"/>
    </location>
</feature>
<reference evidence="4" key="1">
    <citation type="journal article" date="2012" name="PLoS Genet.">
        <title>Comparative analysis of the genomes of two field isolates of the rice blast fungus Magnaporthe oryzae.</title>
        <authorList>
            <person name="Xue M."/>
            <person name="Yang J."/>
            <person name="Li Z."/>
            <person name="Hu S."/>
            <person name="Yao N."/>
            <person name="Dean R.A."/>
            <person name="Zhao W."/>
            <person name="Shen M."/>
            <person name="Zhang H."/>
            <person name="Li C."/>
            <person name="Liu L."/>
            <person name="Cao L."/>
            <person name="Xu X."/>
            <person name="Xing Y."/>
            <person name="Hsiang T."/>
            <person name="Zhang Z."/>
            <person name="Xu J.R."/>
            <person name="Peng Y.L."/>
        </authorList>
    </citation>
    <scope>NUCLEOTIDE SEQUENCE</scope>
    <source>
        <strain evidence="4">Y34</strain>
    </source>
</reference>
<dbReference type="Proteomes" id="UP000011086">
    <property type="component" value="Unassembled WGS sequence"/>
</dbReference>
<evidence type="ECO:0000256" key="1">
    <source>
        <dbReference type="SAM" id="Coils"/>
    </source>
</evidence>
<dbReference type="SMR" id="A0AA97NXX7"/>
<proteinExistence type="predicted"/>
<dbReference type="Pfam" id="PF15402">
    <property type="entry name" value="MELT_2"/>
    <property type="match status" value="6"/>
</dbReference>
<feature type="domain" description="Spc7 kinetochore protein" evidence="3">
    <location>
        <begin position="926"/>
        <end position="1243"/>
    </location>
</feature>
<evidence type="ECO:0000259" key="3">
    <source>
        <dbReference type="SMART" id="SM00787"/>
    </source>
</evidence>
<feature type="compositionally biased region" description="Polar residues" evidence="2">
    <location>
        <begin position="869"/>
        <end position="891"/>
    </location>
</feature>
<dbReference type="EMBL" id="JH793328">
    <property type="protein sequence ID" value="ELQ38336.1"/>
    <property type="molecule type" value="Genomic_DNA"/>
</dbReference>
<feature type="compositionally biased region" description="Polar residues" evidence="2">
    <location>
        <begin position="646"/>
        <end position="698"/>
    </location>
</feature>
<feature type="compositionally biased region" description="Basic and acidic residues" evidence="2">
    <location>
        <begin position="768"/>
        <end position="792"/>
    </location>
</feature>
<feature type="region of interest" description="Disordered" evidence="2">
    <location>
        <begin position="549"/>
        <end position="707"/>
    </location>
</feature>
<feature type="compositionally biased region" description="Low complexity" evidence="2">
    <location>
        <begin position="172"/>
        <end position="197"/>
    </location>
</feature>
<dbReference type="InterPro" id="IPR040850">
    <property type="entry name" value="Knl1_RWD_C"/>
</dbReference>
<feature type="compositionally biased region" description="Low complexity" evidence="2">
    <location>
        <begin position="595"/>
        <end position="614"/>
    </location>
</feature>
<gene>
    <name evidence="4" type="ORF">OOU_Y34scaffold00542g28</name>
</gene>
<dbReference type="InterPro" id="IPR033338">
    <property type="entry name" value="Spc105/Spc7"/>
</dbReference>
<feature type="region of interest" description="Disordered" evidence="2">
    <location>
        <begin position="1"/>
        <end position="282"/>
    </location>
</feature>
<protein>
    <recommendedName>
        <fullName evidence="3">Spc7 kinetochore protein domain-containing protein</fullName>
    </recommendedName>
</protein>
<keyword evidence="1" id="KW-0175">Coiled coil</keyword>
<name>A0AA97NXX7_PYRO3</name>
<dbReference type="PANTHER" id="PTHR28260">
    <property type="entry name" value="SPINDLE POLE BODY COMPONENT SPC105"/>
    <property type="match status" value="1"/>
</dbReference>
<dbReference type="SMART" id="SM00787">
    <property type="entry name" value="Spc7"/>
    <property type="match status" value="1"/>
</dbReference>
<feature type="region of interest" description="Disordered" evidence="2">
    <location>
        <begin position="768"/>
        <end position="909"/>
    </location>
</feature>
<feature type="compositionally biased region" description="Acidic residues" evidence="2">
    <location>
        <begin position="257"/>
        <end position="278"/>
    </location>
</feature>
<dbReference type="PANTHER" id="PTHR28260:SF1">
    <property type="entry name" value="SPINDLE POLE BODY COMPONENT SPC105"/>
    <property type="match status" value="1"/>
</dbReference>
<dbReference type="Pfam" id="PF18210">
    <property type="entry name" value="Knl1_RWD_C"/>
    <property type="match status" value="1"/>
</dbReference>
<accession>A0AA97NXX7</accession>
<dbReference type="GO" id="GO:1990758">
    <property type="term" value="P:mitotic sister chromatid biorientation"/>
    <property type="evidence" value="ECO:0007669"/>
    <property type="project" value="TreeGrafter"/>
</dbReference>
<feature type="compositionally biased region" description="Polar residues" evidence="2">
    <location>
        <begin position="583"/>
        <end position="592"/>
    </location>
</feature>
<dbReference type="GO" id="GO:0034501">
    <property type="term" value="P:protein localization to kinetochore"/>
    <property type="evidence" value="ECO:0007669"/>
    <property type="project" value="TreeGrafter"/>
</dbReference>